<proteinExistence type="predicted"/>
<organism evidence="1">
    <name type="scientific">marine metagenome</name>
    <dbReference type="NCBI Taxonomy" id="408172"/>
    <lineage>
        <taxon>unclassified sequences</taxon>
        <taxon>metagenomes</taxon>
        <taxon>ecological metagenomes</taxon>
    </lineage>
</organism>
<accession>A0A381ZZX9</accession>
<dbReference type="EMBL" id="UINC01023354">
    <property type="protein sequence ID" value="SVA94845.1"/>
    <property type="molecule type" value="Genomic_DNA"/>
</dbReference>
<dbReference type="AlphaFoldDB" id="A0A381ZZX9"/>
<reference evidence="1" key="1">
    <citation type="submission" date="2018-05" db="EMBL/GenBank/DDBJ databases">
        <authorList>
            <person name="Lanie J.A."/>
            <person name="Ng W.-L."/>
            <person name="Kazmierczak K.M."/>
            <person name="Andrzejewski T.M."/>
            <person name="Davidsen T.M."/>
            <person name="Wayne K.J."/>
            <person name="Tettelin H."/>
            <person name="Glass J.I."/>
            <person name="Rusch D."/>
            <person name="Podicherti R."/>
            <person name="Tsui H.-C.T."/>
            <person name="Winkler M.E."/>
        </authorList>
    </citation>
    <scope>NUCLEOTIDE SEQUENCE</scope>
</reference>
<evidence type="ECO:0000313" key="1">
    <source>
        <dbReference type="EMBL" id="SVA94845.1"/>
    </source>
</evidence>
<protein>
    <submittedName>
        <fullName evidence="1">Uncharacterized protein</fullName>
    </submittedName>
</protein>
<name>A0A381ZZX9_9ZZZZ</name>
<gene>
    <name evidence="1" type="ORF">METZ01_LOCUS147699</name>
</gene>
<sequence>MACEHLICIIICFILQKGGLFYKNVGILLGGSLTVKN</sequence>